<feature type="non-terminal residue" evidence="1">
    <location>
        <position position="238"/>
    </location>
</feature>
<evidence type="ECO:0000313" key="1">
    <source>
        <dbReference type="EMBL" id="SVE36412.1"/>
    </source>
</evidence>
<feature type="non-terminal residue" evidence="1">
    <location>
        <position position="1"/>
    </location>
</feature>
<evidence type="ECO:0008006" key="2">
    <source>
        <dbReference type="Google" id="ProtNLM"/>
    </source>
</evidence>
<dbReference type="AlphaFoldDB" id="A0A383CW45"/>
<dbReference type="SUPFAM" id="SSF51126">
    <property type="entry name" value="Pectin lyase-like"/>
    <property type="match status" value="1"/>
</dbReference>
<accession>A0A383CW45</accession>
<name>A0A383CW45_9ZZZZ</name>
<dbReference type="InterPro" id="IPR011050">
    <property type="entry name" value="Pectin_lyase_fold/virulence"/>
</dbReference>
<gene>
    <name evidence="1" type="ORF">METZ01_LOCUS489266</name>
</gene>
<reference evidence="1" key="1">
    <citation type="submission" date="2018-05" db="EMBL/GenBank/DDBJ databases">
        <authorList>
            <person name="Lanie J.A."/>
            <person name="Ng W.-L."/>
            <person name="Kazmierczak K.M."/>
            <person name="Andrzejewski T.M."/>
            <person name="Davidsen T.M."/>
            <person name="Wayne K.J."/>
            <person name="Tettelin H."/>
            <person name="Glass J.I."/>
            <person name="Rusch D."/>
            <person name="Podicherti R."/>
            <person name="Tsui H.-C.T."/>
            <person name="Winkler M.E."/>
        </authorList>
    </citation>
    <scope>NUCLEOTIDE SEQUENCE</scope>
</reference>
<sequence>AIDNLVLVATNSSEVADLITSTVYLSETGDNSNDGRNPSTPWKDFNAVNAQTFGPGAQILFKRGETFTGTMELHGSGTPDNPIIISAYGEGDKPLLQGGETSREVILITDNEGFEIRGLAFRNYKTNGSVKDRHGINMVPPKGAGDLRHLYFIDLEFKDIQGASADNHNCMGIWGNTHKDDNAAILTRWNDLRIENCRFENIDGRGAQIRDSCHDIVDQRKGLSNYYPTLGFVFEKND</sequence>
<organism evidence="1">
    <name type="scientific">marine metagenome</name>
    <dbReference type="NCBI Taxonomy" id="408172"/>
    <lineage>
        <taxon>unclassified sequences</taxon>
        <taxon>metagenomes</taxon>
        <taxon>ecological metagenomes</taxon>
    </lineage>
</organism>
<proteinExistence type="predicted"/>
<protein>
    <recommendedName>
        <fullName evidence="2">Right handed beta helix domain-containing protein</fullName>
    </recommendedName>
</protein>
<dbReference type="Gene3D" id="2.160.20.10">
    <property type="entry name" value="Single-stranded right-handed beta-helix, Pectin lyase-like"/>
    <property type="match status" value="1"/>
</dbReference>
<dbReference type="EMBL" id="UINC01212196">
    <property type="protein sequence ID" value="SVE36412.1"/>
    <property type="molecule type" value="Genomic_DNA"/>
</dbReference>
<dbReference type="InterPro" id="IPR012334">
    <property type="entry name" value="Pectin_lyas_fold"/>
</dbReference>